<evidence type="ECO:0000313" key="2">
    <source>
        <dbReference type="Proteomes" id="UP001372834"/>
    </source>
</evidence>
<reference evidence="1 2" key="1">
    <citation type="submission" date="2023-10" db="EMBL/GenBank/DDBJ databases">
        <title>Genomes of two closely related lineages of the louse Polyplax serrata with different host specificities.</title>
        <authorList>
            <person name="Martinu J."/>
            <person name="Tarabai H."/>
            <person name="Stefka J."/>
            <person name="Hypsa V."/>
        </authorList>
    </citation>
    <scope>NUCLEOTIDE SEQUENCE [LARGE SCALE GENOMIC DNA]</scope>
    <source>
        <strain evidence="1">HR10_N</strain>
    </source>
</reference>
<dbReference type="Proteomes" id="UP001372834">
    <property type="component" value="Unassembled WGS sequence"/>
</dbReference>
<dbReference type="AlphaFoldDB" id="A0AAN8Q6B1"/>
<organism evidence="1 2">
    <name type="scientific">Polyplax serrata</name>
    <name type="common">Common mouse louse</name>
    <dbReference type="NCBI Taxonomy" id="468196"/>
    <lineage>
        <taxon>Eukaryota</taxon>
        <taxon>Metazoa</taxon>
        <taxon>Ecdysozoa</taxon>
        <taxon>Arthropoda</taxon>
        <taxon>Hexapoda</taxon>
        <taxon>Insecta</taxon>
        <taxon>Pterygota</taxon>
        <taxon>Neoptera</taxon>
        <taxon>Paraneoptera</taxon>
        <taxon>Psocodea</taxon>
        <taxon>Troctomorpha</taxon>
        <taxon>Phthiraptera</taxon>
        <taxon>Anoplura</taxon>
        <taxon>Polyplacidae</taxon>
        <taxon>Polyplax</taxon>
    </lineage>
</organism>
<accession>A0AAN8Q6B1</accession>
<protein>
    <submittedName>
        <fullName evidence="1">Uncharacterized protein</fullName>
    </submittedName>
</protein>
<gene>
    <name evidence="1" type="ORF">RUM43_007646</name>
</gene>
<evidence type="ECO:0000313" key="1">
    <source>
        <dbReference type="EMBL" id="KAK6639373.1"/>
    </source>
</evidence>
<comment type="caution">
    <text evidence="1">The sequence shown here is derived from an EMBL/GenBank/DDBJ whole genome shotgun (WGS) entry which is preliminary data.</text>
</comment>
<proteinExistence type="predicted"/>
<dbReference type="EMBL" id="JAWJWE010000003">
    <property type="protein sequence ID" value="KAK6639373.1"/>
    <property type="molecule type" value="Genomic_DNA"/>
</dbReference>
<sequence>MNECRMSDLFMELCCVEVELCVGSIKYCLLFVYLVENRTDIKEVKGRRYEVKNGYIKQKNERKEHGKICGLRPGDPIQ</sequence>
<name>A0AAN8Q6B1_POLSC</name>